<name>A0A8H9K5K0_VIBVL</name>
<dbReference type="EMBL" id="DACRBY010000001">
    <property type="protein sequence ID" value="HAS8538296.1"/>
    <property type="molecule type" value="Genomic_DNA"/>
</dbReference>
<feature type="domain" description="DUF4145" evidence="2">
    <location>
        <begin position="32"/>
        <end position="98"/>
    </location>
</feature>
<dbReference type="Pfam" id="PF08238">
    <property type="entry name" value="Sel1"/>
    <property type="match status" value="3"/>
</dbReference>
<accession>A0A8H9K5K0</accession>
<dbReference type="Pfam" id="PF02810">
    <property type="entry name" value="SEC-C"/>
    <property type="match status" value="1"/>
</dbReference>
<dbReference type="AlphaFoldDB" id="A0A8H9K5K0"/>
<feature type="region of interest" description="Disordered" evidence="1">
    <location>
        <begin position="101"/>
        <end position="122"/>
    </location>
</feature>
<comment type="caution">
    <text evidence="3">The sequence shown here is derived from an EMBL/GenBank/DDBJ whole genome shotgun (WGS) entry which is preliminary data.</text>
</comment>
<dbReference type="InterPro" id="IPR025285">
    <property type="entry name" value="DUF4145"/>
</dbReference>
<gene>
    <name evidence="3" type="ORF">I7730_00590</name>
</gene>
<dbReference type="SUPFAM" id="SSF81901">
    <property type="entry name" value="HCP-like"/>
    <property type="match status" value="1"/>
</dbReference>
<dbReference type="InterPro" id="IPR004027">
    <property type="entry name" value="SEC_C_motif"/>
</dbReference>
<dbReference type="Pfam" id="PF13643">
    <property type="entry name" value="DUF4145"/>
    <property type="match status" value="1"/>
</dbReference>
<evidence type="ECO:0000256" key="1">
    <source>
        <dbReference type="SAM" id="MobiDB-lite"/>
    </source>
</evidence>
<dbReference type="InterPro" id="IPR006597">
    <property type="entry name" value="Sel1-like"/>
</dbReference>
<evidence type="ECO:0000313" key="3">
    <source>
        <dbReference type="EMBL" id="HAS8538296.1"/>
    </source>
</evidence>
<dbReference type="InterPro" id="IPR011990">
    <property type="entry name" value="TPR-like_helical_dom_sf"/>
</dbReference>
<dbReference type="Proteomes" id="UP000863257">
    <property type="component" value="Unassembled WGS sequence"/>
</dbReference>
<organism evidence="3">
    <name type="scientific">Vibrio vulnificus</name>
    <dbReference type="NCBI Taxonomy" id="672"/>
    <lineage>
        <taxon>Bacteria</taxon>
        <taxon>Pseudomonadati</taxon>
        <taxon>Pseudomonadota</taxon>
        <taxon>Gammaproteobacteria</taxon>
        <taxon>Vibrionales</taxon>
        <taxon>Vibrionaceae</taxon>
        <taxon>Vibrio</taxon>
    </lineage>
</organism>
<sequence length="486" mass="55002">MYKKITDLKLLELLCPTVTDLYSTGVEFEKTNPDYSLVKFRDVTDALISKLEEQYQVHKGQLKLVDRINQLHDEQIISSPLKASFHTLRGLGNLGAHLKMRPNKQLNNDGPDTQDDHKAESIEDKATRARETLVSAMEDVYLTIYGCRPAKEIELISFKQQELKNVIFDAMFTNDHKVKFKGGMVFFTSYFYDFEHGIEKTYSYQEQAKRETDRQTAIGLINEACILSANIEKYESLSLSSSDFEKVICERAETEYLLRHSILLLAIEKKGSELYKIAYNRLLSAAQRNNVHAQTEIGALLTCEDRNSELGLEMLSKAANEGISQANITLFDIYLDEKSKVFNEDKALEYLKKAVELGHPEAIYALGLVTLSGDLGVKQCEEQAKELIKQAAELGHRDAQIFFVQRFTDAPVKFSKAIEGHIEKLIPKPVVRNTPKIKPNDLCPCDSGKKYKKCCKGKVFNPNAASNAIVMKPPTRMMTMSMMGPQ</sequence>
<protein>
    <submittedName>
        <fullName evidence="3">DUF4145 domain-containing protein</fullName>
    </submittedName>
</protein>
<reference evidence="3" key="1">
    <citation type="journal article" date="2018" name="Genome Biol.">
        <title>SKESA: strategic k-mer extension for scrupulous assemblies.</title>
        <authorList>
            <person name="Souvorov A."/>
            <person name="Agarwala R."/>
            <person name="Lipman D.J."/>
        </authorList>
    </citation>
    <scope>NUCLEOTIDE SEQUENCE</scope>
    <source>
        <strain evidence="3">BCW_3452</strain>
    </source>
</reference>
<proteinExistence type="predicted"/>
<dbReference type="Gene3D" id="1.25.40.10">
    <property type="entry name" value="Tetratricopeptide repeat domain"/>
    <property type="match status" value="1"/>
</dbReference>
<reference evidence="3" key="2">
    <citation type="submission" date="2019-01" db="EMBL/GenBank/DDBJ databases">
        <authorList>
            <consortium name="NCBI Pathogen Detection Project"/>
        </authorList>
    </citation>
    <scope>NUCLEOTIDE SEQUENCE</scope>
    <source>
        <strain evidence="3">BCW_3452</strain>
    </source>
</reference>
<dbReference type="SUPFAM" id="SSF103642">
    <property type="entry name" value="Sec-C motif"/>
    <property type="match status" value="1"/>
</dbReference>
<dbReference type="SMART" id="SM00671">
    <property type="entry name" value="SEL1"/>
    <property type="match status" value="3"/>
</dbReference>
<dbReference type="InterPro" id="IPR052748">
    <property type="entry name" value="ISR_Activator"/>
</dbReference>
<dbReference type="PANTHER" id="PTHR45011">
    <property type="entry name" value="DAP3-BINDING CELL DEATH ENHANCER 1"/>
    <property type="match status" value="1"/>
</dbReference>
<evidence type="ECO:0000259" key="2">
    <source>
        <dbReference type="Pfam" id="PF13643"/>
    </source>
</evidence>
<dbReference type="PANTHER" id="PTHR45011:SF1">
    <property type="entry name" value="DAP3-BINDING CELL DEATH ENHANCER 1"/>
    <property type="match status" value="1"/>
</dbReference>